<dbReference type="InterPro" id="IPR000620">
    <property type="entry name" value="EamA_dom"/>
</dbReference>
<gene>
    <name evidence="10" type="ORF">CAQU_08335</name>
</gene>
<evidence type="ECO:0000256" key="7">
    <source>
        <dbReference type="ARBA" id="ARBA00023136"/>
    </source>
</evidence>
<evidence type="ECO:0000259" key="9">
    <source>
        <dbReference type="Pfam" id="PF00892"/>
    </source>
</evidence>
<keyword evidence="11" id="KW-1185">Reference proteome</keyword>
<evidence type="ECO:0000256" key="6">
    <source>
        <dbReference type="ARBA" id="ARBA00022989"/>
    </source>
</evidence>
<proteinExistence type="inferred from homology"/>
<dbReference type="RefSeq" id="WP_075726781.1">
    <property type="nucleotide sequence ID" value="NZ_CP009245.1"/>
</dbReference>
<reference evidence="10 11" key="1">
    <citation type="submission" date="2014-08" db="EMBL/GenBank/DDBJ databases">
        <title>Complete genome sequence of Corynebacterium aquilae S-613T(T) (=DSM 44791(T)), isolated from the choana of a healthy golden eagle.</title>
        <authorList>
            <person name="Ruckert C."/>
            <person name="Albersmeier A."/>
            <person name="Winkler A."/>
            <person name="Kalinowski J."/>
        </authorList>
    </citation>
    <scope>NUCLEOTIDE SEQUENCE [LARGE SCALE GENOMIC DNA]</scope>
    <source>
        <strain evidence="10 11">S-613</strain>
    </source>
</reference>
<feature type="transmembrane region" description="Helical" evidence="8">
    <location>
        <begin position="256"/>
        <end position="274"/>
    </location>
</feature>
<dbReference type="Gene3D" id="1.10.3730.20">
    <property type="match status" value="1"/>
</dbReference>
<dbReference type="KEGG" id="caqu:CAQU_08335"/>
<feature type="transmembrane region" description="Helical" evidence="8">
    <location>
        <begin position="33"/>
        <end position="51"/>
    </location>
</feature>
<feature type="transmembrane region" description="Helical" evidence="8">
    <location>
        <begin position="140"/>
        <end position="156"/>
    </location>
</feature>
<feature type="transmembrane region" description="Helical" evidence="8">
    <location>
        <begin position="63"/>
        <end position="81"/>
    </location>
</feature>
<name>A0A1L7CGW9_9CORY</name>
<evidence type="ECO:0000256" key="4">
    <source>
        <dbReference type="ARBA" id="ARBA00022475"/>
    </source>
</evidence>
<feature type="transmembrane region" description="Helical" evidence="8">
    <location>
        <begin position="93"/>
        <end position="110"/>
    </location>
</feature>
<evidence type="ECO:0000313" key="10">
    <source>
        <dbReference type="EMBL" id="APT85075.1"/>
    </source>
</evidence>
<sequence>MFYGLAAYILWGAFPAYFPLLQPASPFEILAHRIVWTAVAMVIVMAVRGTWRELLRIDAKTWATTALLAVLIATNWLLYVITVNSDHVAEAALGYFINPLVSIALGMLILKEQLRRLQAASVVLAAIAVGYLTILGGHPPLLGLGLAFSFGLYGLVKKQIKLNATASLAAETVFLTPLALGYLLFLSATGRGTFTSEGPGHMLLLMSTGVVTAVPLLLFGIAAKKIPLSTVGMLQYITPTLQMLWAVFVVNEHLDANRWIGFSIIWVAVVLYLVDTATHAAPRRTRRRDRTSSSPTPPAG</sequence>
<feature type="transmembrane region" description="Helical" evidence="8">
    <location>
        <begin position="117"/>
        <end position="134"/>
    </location>
</feature>
<feature type="domain" description="EamA" evidence="9">
    <location>
        <begin position="2"/>
        <end position="130"/>
    </location>
</feature>
<protein>
    <submittedName>
        <fullName evidence="10">Protein rarD</fullName>
    </submittedName>
</protein>
<evidence type="ECO:0000256" key="3">
    <source>
        <dbReference type="ARBA" id="ARBA00022448"/>
    </source>
</evidence>
<dbReference type="NCBIfam" id="TIGR00688">
    <property type="entry name" value="rarD"/>
    <property type="match status" value="1"/>
</dbReference>
<keyword evidence="5 8" id="KW-0812">Transmembrane</keyword>
<keyword evidence="4" id="KW-1003">Cell membrane</keyword>
<dbReference type="OrthoDB" id="369870at2"/>
<dbReference type="STRING" id="1431546.CAQU_08335"/>
<keyword evidence="6 8" id="KW-1133">Transmembrane helix</keyword>
<keyword evidence="7 8" id="KW-0472">Membrane</keyword>
<organism evidence="10 11">
    <name type="scientific">Corynebacterium aquilae DSM 44791</name>
    <dbReference type="NCBI Taxonomy" id="1431546"/>
    <lineage>
        <taxon>Bacteria</taxon>
        <taxon>Bacillati</taxon>
        <taxon>Actinomycetota</taxon>
        <taxon>Actinomycetes</taxon>
        <taxon>Mycobacteriales</taxon>
        <taxon>Corynebacteriaceae</taxon>
        <taxon>Corynebacterium</taxon>
    </lineage>
</organism>
<dbReference type="InterPro" id="IPR037185">
    <property type="entry name" value="EmrE-like"/>
</dbReference>
<comment type="subcellular location">
    <subcellularLocation>
        <location evidence="1">Cell membrane</location>
        <topology evidence="1">Multi-pass membrane protein</topology>
    </subcellularLocation>
</comment>
<evidence type="ECO:0000256" key="1">
    <source>
        <dbReference type="ARBA" id="ARBA00004651"/>
    </source>
</evidence>
<feature type="domain" description="EamA" evidence="9">
    <location>
        <begin position="141"/>
        <end position="273"/>
    </location>
</feature>
<dbReference type="SUPFAM" id="SSF103481">
    <property type="entry name" value="Multidrug resistance efflux transporter EmrE"/>
    <property type="match status" value="2"/>
</dbReference>
<feature type="transmembrane region" description="Helical" evidence="8">
    <location>
        <begin position="233"/>
        <end position="250"/>
    </location>
</feature>
<keyword evidence="3" id="KW-0813">Transport</keyword>
<comment type="similarity">
    <text evidence="2">Belongs to the EamA transporter family.</text>
</comment>
<feature type="transmembrane region" description="Helical" evidence="8">
    <location>
        <begin position="168"/>
        <end position="188"/>
    </location>
</feature>
<dbReference type="InterPro" id="IPR004626">
    <property type="entry name" value="RarD"/>
</dbReference>
<dbReference type="PANTHER" id="PTHR22911:SF137">
    <property type="entry name" value="SOLUTE CARRIER FAMILY 35 MEMBER G2-RELATED"/>
    <property type="match status" value="1"/>
</dbReference>
<accession>A0A1L7CGW9</accession>
<dbReference type="GO" id="GO:0005886">
    <property type="term" value="C:plasma membrane"/>
    <property type="evidence" value="ECO:0007669"/>
    <property type="project" value="UniProtKB-SubCell"/>
</dbReference>
<dbReference type="PANTHER" id="PTHR22911">
    <property type="entry name" value="ACYL-MALONYL CONDENSING ENZYME-RELATED"/>
    <property type="match status" value="1"/>
</dbReference>
<evidence type="ECO:0000313" key="11">
    <source>
        <dbReference type="Proteomes" id="UP000185478"/>
    </source>
</evidence>
<evidence type="ECO:0000256" key="8">
    <source>
        <dbReference type="SAM" id="Phobius"/>
    </source>
</evidence>
<feature type="transmembrane region" description="Helical" evidence="8">
    <location>
        <begin position="200"/>
        <end position="221"/>
    </location>
</feature>
<evidence type="ECO:0000256" key="5">
    <source>
        <dbReference type="ARBA" id="ARBA00022692"/>
    </source>
</evidence>
<dbReference type="EMBL" id="CP009245">
    <property type="protein sequence ID" value="APT85075.1"/>
    <property type="molecule type" value="Genomic_DNA"/>
</dbReference>
<evidence type="ECO:0000256" key="2">
    <source>
        <dbReference type="ARBA" id="ARBA00007362"/>
    </source>
</evidence>
<dbReference type="Proteomes" id="UP000185478">
    <property type="component" value="Chromosome"/>
</dbReference>
<dbReference type="Pfam" id="PF00892">
    <property type="entry name" value="EamA"/>
    <property type="match status" value="2"/>
</dbReference>
<dbReference type="AlphaFoldDB" id="A0A1L7CGW9"/>